<reference evidence="2" key="1">
    <citation type="submission" date="2011-08" db="EMBL/GenBank/DDBJ databases">
        <title>The draft genome of Latimeria chalumnae.</title>
        <authorList>
            <person name="Di Palma F."/>
            <person name="Alfoldi J."/>
            <person name="Johnson J."/>
            <person name="Berlin A."/>
            <person name="Gnerre S."/>
            <person name="Jaffe D."/>
            <person name="MacCallum I."/>
            <person name="Young S."/>
            <person name="Walker B.J."/>
            <person name="Lander E."/>
            <person name="Lindblad-Toh K."/>
        </authorList>
    </citation>
    <scope>NUCLEOTIDE SEQUENCE [LARGE SCALE GENOMIC DNA]</scope>
    <source>
        <strain evidence="2">Wild caught</strain>
    </source>
</reference>
<dbReference type="InterPro" id="IPR012337">
    <property type="entry name" value="RNaseH-like_sf"/>
</dbReference>
<protein>
    <recommendedName>
        <fullName evidence="3">DUF4371 domain-containing protein</fullName>
    </recommendedName>
</protein>
<dbReference type="SUPFAM" id="SSF53098">
    <property type="entry name" value="Ribonuclease H-like"/>
    <property type="match status" value="1"/>
</dbReference>
<dbReference type="STRING" id="7897.ENSLACP00000004302"/>
<dbReference type="InParanoid" id="H3A3T1"/>
<name>H3A3T1_LATCH</name>
<dbReference type="HOGENOM" id="CLU_013265_2_0_1"/>
<organism evidence="1 2">
    <name type="scientific">Latimeria chalumnae</name>
    <name type="common">Coelacanth</name>
    <dbReference type="NCBI Taxonomy" id="7897"/>
    <lineage>
        <taxon>Eukaryota</taxon>
        <taxon>Metazoa</taxon>
        <taxon>Chordata</taxon>
        <taxon>Craniata</taxon>
        <taxon>Vertebrata</taxon>
        <taxon>Euteleostomi</taxon>
        <taxon>Coelacanthiformes</taxon>
        <taxon>Coelacanthidae</taxon>
        <taxon>Latimeria</taxon>
    </lineage>
</organism>
<reference evidence="1" key="2">
    <citation type="submission" date="2025-08" db="UniProtKB">
        <authorList>
            <consortium name="Ensembl"/>
        </authorList>
    </citation>
    <scope>IDENTIFICATION</scope>
</reference>
<dbReference type="PANTHER" id="PTHR37162">
    <property type="entry name" value="HAT FAMILY DIMERISATION DOMAINCONTAINING PROTEIN-RELATED"/>
    <property type="match status" value="1"/>
</dbReference>
<evidence type="ECO:0000313" key="2">
    <source>
        <dbReference type="Proteomes" id="UP000008672"/>
    </source>
</evidence>
<sequence>LFKRMFPDSAIVQKYACKRSKTTMIMNSVMATKFIEEPLKDAQEGPFTLCLDSSSDTEDKLFPILRRFCQGATGEIKVGLLDLPVLTVGTVDDLISCIDQIFQQMKIPWQNCVGFSCDNISVNVGRHRSLKVHIENRAPKLYTLNCPCHLISLCALKAASSLLVNGDEVLIRVFYYLDKSARWKHLLKEHAEFVNVEHRKILKHRHARWLSIGKRIDRILMIMPTLRLFFQSEDLEKKRQNRDVCDFVCSPKTELYLLFISSAIAVFEDVNKVLQYEAPIIPMVHGSLMELLRKVMIEFIRTEVLTEASSLLATDYSDVNNQVPNRDLFIGFATKQYLLRTVELTESQITVLYSNLRNFYPTAVKYIVKKFPLNYPILTF</sequence>
<keyword evidence="2" id="KW-1185">Reference proteome</keyword>
<dbReference type="Proteomes" id="UP000008672">
    <property type="component" value="Unassembled WGS sequence"/>
</dbReference>
<dbReference type="PANTHER" id="PTHR37162:SF1">
    <property type="entry name" value="BED-TYPE DOMAIN-CONTAINING PROTEIN"/>
    <property type="match status" value="1"/>
</dbReference>
<proteinExistence type="predicted"/>
<dbReference type="GeneTree" id="ENSGT01030000234766"/>
<accession>H3A3T1</accession>
<dbReference type="EMBL" id="AFYH01039046">
    <property type="status" value="NOT_ANNOTATED_CDS"/>
    <property type="molecule type" value="Genomic_DNA"/>
</dbReference>
<dbReference type="AlphaFoldDB" id="H3A3T1"/>
<dbReference type="eggNOG" id="ENOG502RX81">
    <property type="taxonomic scope" value="Eukaryota"/>
</dbReference>
<dbReference type="Ensembl" id="ENSLACT00000004340.1">
    <property type="protein sequence ID" value="ENSLACP00000004302.1"/>
    <property type="gene ID" value="ENSLACG00000003827.1"/>
</dbReference>
<evidence type="ECO:0000313" key="1">
    <source>
        <dbReference type="Ensembl" id="ENSLACP00000004302.1"/>
    </source>
</evidence>
<dbReference type="OMA" id="SKTTMIM"/>
<reference evidence="1" key="3">
    <citation type="submission" date="2025-09" db="UniProtKB">
        <authorList>
            <consortium name="Ensembl"/>
        </authorList>
    </citation>
    <scope>IDENTIFICATION</scope>
</reference>
<evidence type="ECO:0008006" key="3">
    <source>
        <dbReference type="Google" id="ProtNLM"/>
    </source>
</evidence>